<organism evidence="1 2">
    <name type="scientific">Celeribacter marinus</name>
    <dbReference type="NCBI Taxonomy" id="1397108"/>
    <lineage>
        <taxon>Bacteria</taxon>
        <taxon>Pseudomonadati</taxon>
        <taxon>Pseudomonadota</taxon>
        <taxon>Alphaproteobacteria</taxon>
        <taxon>Rhodobacterales</taxon>
        <taxon>Roseobacteraceae</taxon>
        <taxon>Celeribacter</taxon>
    </lineage>
</organism>
<gene>
    <name evidence="1" type="ORF">IMCC12053_2537</name>
</gene>
<sequence length="37" mass="3824">MGILPLNVVDAILAEITAMTMPVLALPVCVNARAKAC</sequence>
<dbReference type="AlphaFoldDB" id="A0A0P0ADE5"/>
<keyword evidence="2" id="KW-1185">Reference proteome</keyword>
<proteinExistence type="predicted"/>
<name>A0A0P0ADE5_9RHOB</name>
<protein>
    <submittedName>
        <fullName evidence="1">Uncharacterized protein</fullName>
    </submittedName>
</protein>
<accession>A0A0P0ADE5</accession>
<dbReference type="Proteomes" id="UP000064920">
    <property type="component" value="Chromosome"/>
</dbReference>
<reference evidence="1 2" key="1">
    <citation type="submission" date="2015-05" db="EMBL/GenBank/DDBJ databases">
        <authorList>
            <person name="Wang D.B."/>
            <person name="Wang M."/>
        </authorList>
    </citation>
    <scope>NUCLEOTIDE SEQUENCE [LARGE SCALE GENOMIC DNA]</scope>
    <source>
        <strain evidence="1 2">IMCC 12053</strain>
    </source>
</reference>
<dbReference type="KEGG" id="cmar:IMCC12053_2537"/>
<evidence type="ECO:0000313" key="1">
    <source>
        <dbReference type="EMBL" id="ALI56484.1"/>
    </source>
</evidence>
<evidence type="ECO:0000313" key="2">
    <source>
        <dbReference type="Proteomes" id="UP000064920"/>
    </source>
</evidence>
<dbReference type="EMBL" id="CP012023">
    <property type="protein sequence ID" value="ALI56484.1"/>
    <property type="molecule type" value="Genomic_DNA"/>
</dbReference>